<dbReference type="InterPro" id="IPR029052">
    <property type="entry name" value="Metallo-depent_PP-like"/>
</dbReference>
<evidence type="ECO:0000256" key="2">
    <source>
        <dbReference type="ARBA" id="ARBA00022801"/>
    </source>
</evidence>
<gene>
    <name evidence="5" type="ORF">GCM10010841_15070</name>
</gene>
<feature type="chain" id="PRO_5047006888" evidence="3">
    <location>
        <begin position="26"/>
        <end position="354"/>
    </location>
</feature>
<keyword evidence="2" id="KW-0378">Hydrolase</keyword>
<evidence type="ECO:0000256" key="3">
    <source>
        <dbReference type="SAM" id="SignalP"/>
    </source>
</evidence>
<reference evidence="6" key="1">
    <citation type="journal article" date="2019" name="Int. J. Syst. Evol. Microbiol.">
        <title>The Global Catalogue of Microorganisms (GCM) 10K type strain sequencing project: providing services to taxonomists for standard genome sequencing and annotation.</title>
        <authorList>
            <consortium name="The Broad Institute Genomics Platform"/>
            <consortium name="The Broad Institute Genome Sequencing Center for Infectious Disease"/>
            <person name="Wu L."/>
            <person name="Ma J."/>
        </authorList>
    </citation>
    <scope>NUCLEOTIDE SEQUENCE [LARGE SCALE GENOMIC DNA]</scope>
    <source>
        <strain evidence="6">JCM 15443</strain>
    </source>
</reference>
<dbReference type="SUPFAM" id="SSF56300">
    <property type="entry name" value="Metallo-dependent phosphatases"/>
    <property type="match status" value="1"/>
</dbReference>
<evidence type="ECO:0000256" key="1">
    <source>
        <dbReference type="ARBA" id="ARBA00022729"/>
    </source>
</evidence>
<dbReference type="Proteomes" id="UP000661918">
    <property type="component" value="Unassembled WGS sequence"/>
</dbReference>
<sequence length="354" mass="37635">MTSMHRLSLPSVLLLFLPACAPALSGPAVSLPDVTAPLTMPGPEHLRVVVMGDQGTGTDVQRRVAAAMQEVCAREGCDLGVGLGDNFYPAGPREVGSPLFQTRFEDVYGPLNLPFLMVAGNHDESGLFGGDGTDARGAETQVAYAKVNPRWVMPARTYRAPVTAGTGEALAEFFVVDTTPLAAYLPGRRVNEWPGGPWDAAQRTWLANALRGSGARWKLVLGHHPLFSNGKHGDAGQYDGLPFAFQRGDAVRDLYRVACGYADAVLSGHDHALEVFAPQPECPGTWAMVSGAAGKAEGARTGTRPAATEIHGQPGFLWLHLTPHTLNVRVYTVAADGTARLAGTHHITTREGSR</sequence>
<dbReference type="PANTHER" id="PTHR10161">
    <property type="entry name" value="TARTRATE-RESISTANT ACID PHOSPHATASE TYPE 5"/>
    <property type="match status" value="1"/>
</dbReference>
<evidence type="ECO:0000313" key="5">
    <source>
        <dbReference type="EMBL" id="GGM07751.1"/>
    </source>
</evidence>
<keyword evidence="1 3" id="KW-0732">Signal</keyword>
<dbReference type="Pfam" id="PF00149">
    <property type="entry name" value="Metallophos"/>
    <property type="match status" value="1"/>
</dbReference>
<dbReference type="InterPro" id="IPR051558">
    <property type="entry name" value="Metallophosphoesterase_PAP"/>
</dbReference>
<name>A0ABQ2GR55_9DEIO</name>
<comment type="caution">
    <text evidence="5">The sequence shown here is derived from an EMBL/GenBank/DDBJ whole genome shotgun (WGS) entry which is preliminary data.</text>
</comment>
<proteinExistence type="predicted"/>
<keyword evidence="6" id="KW-1185">Reference proteome</keyword>
<dbReference type="InterPro" id="IPR004843">
    <property type="entry name" value="Calcineurin-like_PHP"/>
</dbReference>
<feature type="signal peptide" evidence="3">
    <location>
        <begin position="1"/>
        <end position="25"/>
    </location>
</feature>
<evidence type="ECO:0000259" key="4">
    <source>
        <dbReference type="Pfam" id="PF00149"/>
    </source>
</evidence>
<feature type="domain" description="Calcineurin-like phosphoesterase" evidence="4">
    <location>
        <begin position="46"/>
        <end position="272"/>
    </location>
</feature>
<evidence type="ECO:0000313" key="6">
    <source>
        <dbReference type="Proteomes" id="UP000661918"/>
    </source>
</evidence>
<dbReference type="Gene3D" id="3.60.21.10">
    <property type="match status" value="1"/>
</dbReference>
<accession>A0ABQ2GR55</accession>
<dbReference type="PANTHER" id="PTHR10161:SF14">
    <property type="entry name" value="TARTRATE-RESISTANT ACID PHOSPHATASE TYPE 5"/>
    <property type="match status" value="1"/>
</dbReference>
<protein>
    <submittedName>
        <fullName evidence="5">Acid phosphatase</fullName>
    </submittedName>
</protein>
<dbReference type="EMBL" id="BMOM01000009">
    <property type="protein sequence ID" value="GGM07751.1"/>
    <property type="molecule type" value="Genomic_DNA"/>
</dbReference>
<organism evidence="5 6">
    <name type="scientific">Deinococcus aerophilus</name>
    <dbReference type="NCBI Taxonomy" id="522488"/>
    <lineage>
        <taxon>Bacteria</taxon>
        <taxon>Thermotogati</taxon>
        <taxon>Deinococcota</taxon>
        <taxon>Deinococci</taxon>
        <taxon>Deinococcales</taxon>
        <taxon>Deinococcaceae</taxon>
        <taxon>Deinococcus</taxon>
    </lineage>
</organism>